<dbReference type="Pfam" id="PF07470">
    <property type="entry name" value="Glyco_hydro_88"/>
    <property type="match status" value="1"/>
</dbReference>
<evidence type="ECO:0000313" key="4">
    <source>
        <dbReference type="EMBL" id="MFB9052684.1"/>
    </source>
</evidence>
<dbReference type="Proteomes" id="UP001589605">
    <property type="component" value="Unassembled WGS sequence"/>
</dbReference>
<dbReference type="GO" id="GO:0016787">
    <property type="term" value="F:hydrolase activity"/>
    <property type="evidence" value="ECO:0007669"/>
    <property type="project" value="UniProtKB-KW"/>
</dbReference>
<dbReference type="PANTHER" id="PTHR36845:SF1">
    <property type="entry name" value="HYDROLASE, PUTATIVE (AFU_ORTHOLOGUE AFUA_7G05090)-RELATED"/>
    <property type="match status" value="1"/>
</dbReference>
<comment type="caution">
    <text evidence="4">The sequence shown here is derived from an EMBL/GenBank/DDBJ whole genome shotgun (WGS) entry which is preliminary data.</text>
</comment>
<name>A0ABV5EZT4_9FLAO</name>
<proteinExistence type="inferred from homology"/>
<evidence type="ECO:0000256" key="1">
    <source>
        <dbReference type="ARBA" id="ARBA00022801"/>
    </source>
</evidence>
<organism evidence="4 5">
    <name type="scientific">Formosa undariae</name>
    <dbReference type="NCBI Taxonomy" id="1325436"/>
    <lineage>
        <taxon>Bacteria</taxon>
        <taxon>Pseudomonadati</taxon>
        <taxon>Bacteroidota</taxon>
        <taxon>Flavobacteriia</taxon>
        <taxon>Flavobacteriales</taxon>
        <taxon>Flavobacteriaceae</taxon>
        <taxon>Formosa</taxon>
    </lineage>
</organism>
<dbReference type="RefSeq" id="WP_382381864.1">
    <property type="nucleotide sequence ID" value="NZ_JBHMEZ010000003.1"/>
</dbReference>
<accession>A0ABV5EZT4</accession>
<keyword evidence="3" id="KW-0732">Signal</keyword>
<dbReference type="EMBL" id="JBHMEZ010000003">
    <property type="protein sequence ID" value="MFB9052684.1"/>
    <property type="molecule type" value="Genomic_DNA"/>
</dbReference>
<dbReference type="Gene3D" id="1.50.10.10">
    <property type="match status" value="1"/>
</dbReference>
<keyword evidence="1 4" id="KW-0378">Hydrolase</keyword>
<evidence type="ECO:0000256" key="3">
    <source>
        <dbReference type="SAM" id="SignalP"/>
    </source>
</evidence>
<dbReference type="InterPro" id="IPR012341">
    <property type="entry name" value="6hp_glycosidase-like_sf"/>
</dbReference>
<evidence type="ECO:0000313" key="5">
    <source>
        <dbReference type="Proteomes" id="UP001589605"/>
    </source>
</evidence>
<reference evidence="4 5" key="1">
    <citation type="submission" date="2024-09" db="EMBL/GenBank/DDBJ databases">
        <authorList>
            <person name="Sun Q."/>
            <person name="Mori K."/>
        </authorList>
    </citation>
    <scope>NUCLEOTIDE SEQUENCE [LARGE SCALE GENOMIC DNA]</scope>
    <source>
        <strain evidence="4 5">CECT 8286</strain>
    </source>
</reference>
<protein>
    <submittedName>
        <fullName evidence="4">Glycoside hydrolase family 88 protein</fullName>
    </submittedName>
</protein>
<gene>
    <name evidence="4" type="ORF">ACFFVB_06280</name>
</gene>
<dbReference type="PROSITE" id="PS51257">
    <property type="entry name" value="PROKAR_LIPOPROTEIN"/>
    <property type="match status" value="1"/>
</dbReference>
<dbReference type="PANTHER" id="PTHR36845">
    <property type="entry name" value="HYDROLASE, PUTATIVE (AFU_ORTHOLOGUE AFUA_7G05090)-RELATED"/>
    <property type="match status" value="1"/>
</dbReference>
<feature type="chain" id="PRO_5046790404" evidence="3">
    <location>
        <begin position="24"/>
        <end position="411"/>
    </location>
</feature>
<feature type="signal peptide" evidence="3">
    <location>
        <begin position="1"/>
        <end position="23"/>
    </location>
</feature>
<dbReference type="SUPFAM" id="SSF48208">
    <property type="entry name" value="Six-hairpin glycosidases"/>
    <property type="match status" value="1"/>
</dbReference>
<evidence type="ECO:0000256" key="2">
    <source>
        <dbReference type="ARBA" id="ARBA00038358"/>
    </source>
</evidence>
<keyword evidence="5" id="KW-1185">Reference proteome</keyword>
<dbReference type="InterPro" id="IPR010905">
    <property type="entry name" value="Glyco_hydro_88"/>
</dbReference>
<dbReference type="InterPro" id="IPR052369">
    <property type="entry name" value="UG_Glycosaminoglycan_Hydrolase"/>
</dbReference>
<comment type="similarity">
    <text evidence="2">Belongs to the glycosyl hydrolase 88 family.</text>
</comment>
<sequence>MKIFKLTTAVFCMALLLSCNNKADKKAKSEEVVAVASKTNEDVILDKSVVKIKTTLQNLKSADSFPRNITKGNKDWNLVGVKDWCSGFWPGTLWYAYEYSKDPEILAGAEKFTAPLKTIAYTPAENHDIGFMVYCSYGNGYRLTGNEEYKTILLAAADTLATLYNPKVGTILSWPGMKHKFQYNTIIDNMMNLELLFWAAKNGGDKSLYDIANSHAEVSMKYLVRPDYSIYHVISFDEKTGEFIKGATHQGYADESMWARGQGWGIYGFAMSYRETGNEEFLTTSQKLADHFIERLPEDGMPYWDFDDPKIPDAPKDASAAGVVACGMLELSEQLTDPVLKEKYFNAGKKLITLLGSDAYMSGDTNESLLLHSTGHLPHNSEIDVPIIYSDYYFMEALLRLKKIEDRIVQN</sequence>
<dbReference type="InterPro" id="IPR008928">
    <property type="entry name" value="6-hairpin_glycosidase_sf"/>
</dbReference>